<accession>A0A5M9HUT9</accession>
<feature type="domain" description="HTH cro/C1-type" evidence="3">
    <location>
        <begin position="6"/>
        <end position="60"/>
    </location>
</feature>
<evidence type="ECO:0000256" key="1">
    <source>
        <dbReference type="ARBA" id="ARBA00023125"/>
    </source>
</evidence>
<feature type="transmembrane region" description="Helical" evidence="2">
    <location>
        <begin position="84"/>
        <end position="108"/>
    </location>
</feature>
<dbReference type="AlphaFoldDB" id="A0A5M9HUT9"/>
<keyword evidence="5" id="KW-1185">Reference proteome</keyword>
<dbReference type="OrthoDB" id="9801008at2"/>
<dbReference type="PANTHER" id="PTHR46558:SF11">
    <property type="entry name" value="HTH-TYPE TRANSCRIPTIONAL REGULATOR XRE"/>
    <property type="match status" value="1"/>
</dbReference>
<dbReference type="CDD" id="cd00093">
    <property type="entry name" value="HTH_XRE"/>
    <property type="match status" value="1"/>
</dbReference>
<reference evidence="4" key="1">
    <citation type="submission" date="2019-07" db="EMBL/GenBank/DDBJ databases">
        <authorList>
            <person name="Wongkuna S."/>
            <person name="Scaria J."/>
        </authorList>
    </citation>
    <scope>NUCLEOTIDE SEQUENCE [LARGE SCALE GENOMIC DNA]</scope>
    <source>
        <strain evidence="4">SW178</strain>
    </source>
</reference>
<dbReference type="RefSeq" id="WP_087152050.1">
    <property type="nucleotide sequence ID" value="NZ_VMSO01000018.1"/>
</dbReference>
<dbReference type="PANTHER" id="PTHR46558">
    <property type="entry name" value="TRACRIPTIONAL REGULATORY PROTEIN-RELATED-RELATED"/>
    <property type="match status" value="1"/>
</dbReference>
<dbReference type="SUPFAM" id="SSF47413">
    <property type="entry name" value="lambda repressor-like DNA-binding domains"/>
    <property type="match status" value="1"/>
</dbReference>
<dbReference type="InterPro" id="IPR001387">
    <property type="entry name" value="Cro/C1-type_HTH"/>
</dbReference>
<dbReference type="Pfam" id="PF01381">
    <property type="entry name" value="HTH_3"/>
    <property type="match status" value="1"/>
</dbReference>
<keyword evidence="2" id="KW-0812">Transmembrane</keyword>
<dbReference type="InterPro" id="IPR010982">
    <property type="entry name" value="Lambda_DNA-bd_dom_sf"/>
</dbReference>
<dbReference type="Gene3D" id="1.10.260.40">
    <property type="entry name" value="lambda repressor-like DNA-binding domains"/>
    <property type="match status" value="1"/>
</dbReference>
<comment type="caution">
    <text evidence="4">The sequence shown here is derived from an EMBL/GenBank/DDBJ whole genome shotgun (WGS) entry which is preliminary data.</text>
</comment>
<keyword evidence="2" id="KW-0472">Membrane</keyword>
<name>A0A5M9HUT9_9FIRM</name>
<dbReference type="EMBL" id="VMSO01000018">
    <property type="protein sequence ID" value="KAA8500714.1"/>
    <property type="molecule type" value="Genomic_DNA"/>
</dbReference>
<dbReference type="Proteomes" id="UP000322025">
    <property type="component" value="Unassembled WGS sequence"/>
</dbReference>
<gene>
    <name evidence="4" type="ORF">FNY66_12040</name>
</gene>
<evidence type="ECO:0000256" key="2">
    <source>
        <dbReference type="SAM" id="Phobius"/>
    </source>
</evidence>
<keyword evidence="2" id="KW-1133">Transmembrane helix</keyword>
<feature type="transmembrane region" description="Helical" evidence="2">
    <location>
        <begin position="120"/>
        <end position="140"/>
    </location>
</feature>
<keyword evidence="1" id="KW-0238">DNA-binding</keyword>
<evidence type="ECO:0000259" key="3">
    <source>
        <dbReference type="PROSITE" id="PS50943"/>
    </source>
</evidence>
<dbReference type="GO" id="GO:0003677">
    <property type="term" value="F:DNA binding"/>
    <property type="evidence" value="ECO:0007669"/>
    <property type="project" value="UniProtKB-KW"/>
</dbReference>
<proteinExistence type="predicted"/>
<organism evidence="4 5">
    <name type="scientific">Mediterraneibacter catenae</name>
    <dbReference type="NCBI Taxonomy" id="2594882"/>
    <lineage>
        <taxon>Bacteria</taxon>
        <taxon>Bacillati</taxon>
        <taxon>Bacillota</taxon>
        <taxon>Clostridia</taxon>
        <taxon>Lachnospirales</taxon>
        <taxon>Lachnospiraceae</taxon>
        <taxon>Mediterraneibacter</taxon>
    </lineage>
</organism>
<dbReference type="SMART" id="SM00530">
    <property type="entry name" value="HTH_XRE"/>
    <property type="match status" value="1"/>
</dbReference>
<protein>
    <submittedName>
        <fullName evidence="4">Helix-turn-helix transcriptional regulator</fullName>
    </submittedName>
</protein>
<sequence length="153" mass="17412">MIGNNLKKIRESKNMSQEYVAKALNISRQSISKWENDRVCPDINNLKSLSMLYKVSIDELVGNSIEEERQPDHTEKVSKELVEMLLAVAVMLASTLIPPIGIAAAAVIFVKTRKNSYPKIFYILCLICFLVNIYNCYIIMDSLFFKFGIVTIQ</sequence>
<evidence type="ECO:0000313" key="5">
    <source>
        <dbReference type="Proteomes" id="UP000322025"/>
    </source>
</evidence>
<dbReference type="PROSITE" id="PS50943">
    <property type="entry name" value="HTH_CROC1"/>
    <property type="match status" value="1"/>
</dbReference>
<evidence type="ECO:0000313" key="4">
    <source>
        <dbReference type="EMBL" id="KAA8500714.1"/>
    </source>
</evidence>